<feature type="transmembrane region" description="Helical" evidence="1">
    <location>
        <begin position="72"/>
        <end position="90"/>
    </location>
</feature>
<protein>
    <submittedName>
        <fullName evidence="2">Uncharacterized protein</fullName>
    </submittedName>
</protein>
<evidence type="ECO:0000313" key="2">
    <source>
        <dbReference type="EMBL" id="OTP27496.1"/>
    </source>
</evidence>
<dbReference type="EMBL" id="NGMS01000001">
    <property type="protein sequence ID" value="OTP27496.1"/>
    <property type="molecule type" value="Genomic_DNA"/>
</dbReference>
<evidence type="ECO:0000256" key="1">
    <source>
        <dbReference type="SAM" id="Phobius"/>
    </source>
</evidence>
<sequence length="96" mass="11338">MKSLFLMPFNLRKELLDGESFNYASKNDRLHNLLDSSPSKKLDHQVRQQAKKAWISVSITKYFNRHPNVSPMILGLLLFLALHFLFFFIIDKEKEQ</sequence>
<dbReference type="Pfam" id="PF11311">
    <property type="entry name" value="DUF3114"/>
    <property type="match status" value="1"/>
</dbReference>
<dbReference type="AlphaFoldDB" id="A0A242KZX1"/>
<keyword evidence="1" id="KW-1133">Transmembrane helix</keyword>
<name>A0A242KZX1_ENTMU</name>
<accession>A0A242KZX1</accession>
<dbReference type="InterPro" id="IPR021462">
    <property type="entry name" value="DUF3114"/>
</dbReference>
<proteinExistence type="predicted"/>
<dbReference type="Proteomes" id="UP000195024">
    <property type="component" value="Unassembled WGS sequence"/>
</dbReference>
<dbReference type="RefSeq" id="WP_086334763.1">
    <property type="nucleotide sequence ID" value="NZ_CABHEA010000011.1"/>
</dbReference>
<comment type="caution">
    <text evidence="2">The sequence shown here is derived from an EMBL/GenBank/DDBJ whole genome shotgun (WGS) entry which is preliminary data.</text>
</comment>
<keyword evidence="1" id="KW-0812">Transmembrane</keyword>
<keyword evidence="1" id="KW-0472">Membrane</keyword>
<gene>
    <name evidence="2" type="ORF">A5802_001231</name>
</gene>
<evidence type="ECO:0000313" key="3">
    <source>
        <dbReference type="Proteomes" id="UP000195024"/>
    </source>
</evidence>
<organism evidence="2 3">
    <name type="scientific">Enterococcus mundtii</name>
    <dbReference type="NCBI Taxonomy" id="53346"/>
    <lineage>
        <taxon>Bacteria</taxon>
        <taxon>Bacillati</taxon>
        <taxon>Bacillota</taxon>
        <taxon>Bacilli</taxon>
        <taxon>Lactobacillales</taxon>
        <taxon>Enterococcaceae</taxon>
        <taxon>Enterococcus</taxon>
    </lineage>
</organism>
<reference evidence="2 3" key="1">
    <citation type="submission" date="2017-05" db="EMBL/GenBank/DDBJ databases">
        <title>The Genome Sequence of Enterococcus mundtii 6B1_DIV0119.</title>
        <authorList>
            <consortium name="The Broad Institute Genomics Platform"/>
            <consortium name="The Broad Institute Genomic Center for Infectious Diseases"/>
            <person name="Earl A."/>
            <person name="Manson A."/>
            <person name="Schwartman J."/>
            <person name="Gilmore M."/>
            <person name="Abouelleil A."/>
            <person name="Cao P."/>
            <person name="Chapman S."/>
            <person name="Cusick C."/>
            <person name="Shea T."/>
            <person name="Young S."/>
            <person name="Neafsey D."/>
            <person name="Nusbaum C."/>
            <person name="Birren B."/>
        </authorList>
    </citation>
    <scope>NUCLEOTIDE SEQUENCE [LARGE SCALE GENOMIC DNA]</scope>
    <source>
        <strain evidence="2 3">6B1_DIV0119</strain>
    </source>
</reference>